<evidence type="ECO:0000256" key="7">
    <source>
        <dbReference type="ARBA" id="ARBA00025795"/>
    </source>
</evidence>
<dbReference type="OrthoDB" id="407298at2759"/>
<accession>A0A1V8TJI5</accession>
<keyword evidence="6" id="KW-0408">Iron</keyword>
<dbReference type="Proteomes" id="UP000192596">
    <property type="component" value="Unassembled WGS sequence"/>
</dbReference>
<evidence type="ECO:0000256" key="1">
    <source>
        <dbReference type="ARBA" id="ARBA00001970"/>
    </source>
</evidence>
<dbReference type="AlphaFoldDB" id="A0A1V8TJI5"/>
<dbReference type="PANTHER" id="PTHR33577:SF9">
    <property type="entry name" value="PEROXIDASE STCC"/>
    <property type="match status" value="1"/>
</dbReference>
<feature type="signal peptide" evidence="8">
    <location>
        <begin position="1"/>
        <end position="20"/>
    </location>
</feature>
<name>A0A1V8TJI5_9PEZI</name>
<keyword evidence="5" id="KW-0560">Oxidoreductase</keyword>
<keyword evidence="3" id="KW-0349">Heme</keyword>
<dbReference type="GO" id="GO:0004601">
    <property type="term" value="F:peroxidase activity"/>
    <property type="evidence" value="ECO:0007669"/>
    <property type="project" value="UniProtKB-KW"/>
</dbReference>
<dbReference type="GO" id="GO:0046872">
    <property type="term" value="F:metal ion binding"/>
    <property type="evidence" value="ECO:0007669"/>
    <property type="project" value="UniProtKB-KW"/>
</dbReference>
<dbReference type="InterPro" id="IPR000028">
    <property type="entry name" value="Chloroperoxidase"/>
</dbReference>
<evidence type="ECO:0000256" key="3">
    <source>
        <dbReference type="ARBA" id="ARBA00022617"/>
    </source>
</evidence>
<protein>
    <recommendedName>
        <fullName evidence="9">Heme haloperoxidase family profile domain-containing protein</fullName>
    </recommendedName>
</protein>
<comment type="similarity">
    <text evidence="7">Belongs to the chloroperoxidase family.</text>
</comment>
<evidence type="ECO:0000313" key="10">
    <source>
        <dbReference type="EMBL" id="OQO11464.1"/>
    </source>
</evidence>
<dbReference type="SUPFAM" id="SSF47571">
    <property type="entry name" value="Cloroperoxidase"/>
    <property type="match status" value="1"/>
</dbReference>
<keyword evidence="4" id="KW-0479">Metal-binding</keyword>
<evidence type="ECO:0000256" key="8">
    <source>
        <dbReference type="SAM" id="SignalP"/>
    </source>
</evidence>
<comment type="caution">
    <text evidence="10">The sequence shown here is derived from an EMBL/GenBank/DDBJ whole genome shotgun (WGS) entry which is preliminary data.</text>
</comment>
<feature type="domain" description="Heme haloperoxidase family profile" evidence="9">
    <location>
        <begin position="41"/>
        <end position="250"/>
    </location>
</feature>
<dbReference type="Pfam" id="PF01328">
    <property type="entry name" value="Peroxidase_2"/>
    <property type="match status" value="1"/>
</dbReference>
<keyword evidence="11" id="KW-1185">Reference proteome</keyword>
<keyword evidence="2" id="KW-0575">Peroxidase</keyword>
<feature type="chain" id="PRO_5010695089" description="Heme haloperoxidase family profile domain-containing protein" evidence="8">
    <location>
        <begin position="21"/>
        <end position="301"/>
    </location>
</feature>
<evidence type="ECO:0000256" key="4">
    <source>
        <dbReference type="ARBA" id="ARBA00022723"/>
    </source>
</evidence>
<evidence type="ECO:0000256" key="2">
    <source>
        <dbReference type="ARBA" id="ARBA00022559"/>
    </source>
</evidence>
<organism evidence="10 11">
    <name type="scientific">Cryoendolithus antarcticus</name>
    <dbReference type="NCBI Taxonomy" id="1507870"/>
    <lineage>
        <taxon>Eukaryota</taxon>
        <taxon>Fungi</taxon>
        <taxon>Dikarya</taxon>
        <taxon>Ascomycota</taxon>
        <taxon>Pezizomycotina</taxon>
        <taxon>Dothideomycetes</taxon>
        <taxon>Dothideomycetidae</taxon>
        <taxon>Cladosporiales</taxon>
        <taxon>Cladosporiaceae</taxon>
        <taxon>Cryoendolithus</taxon>
    </lineage>
</organism>
<proteinExistence type="inferred from homology"/>
<evidence type="ECO:0000256" key="5">
    <source>
        <dbReference type="ARBA" id="ARBA00023002"/>
    </source>
</evidence>
<comment type="cofactor">
    <cofactor evidence="1">
        <name>heme b</name>
        <dbReference type="ChEBI" id="CHEBI:60344"/>
    </cofactor>
</comment>
<dbReference type="PANTHER" id="PTHR33577">
    <property type="entry name" value="STERIGMATOCYSTIN BIOSYNTHESIS PEROXIDASE STCC-RELATED"/>
    <property type="match status" value="1"/>
</dbReference>
<dbReference type="PROSITE" id="PS51405">
    <property type="entry name" value="HEME_HALOPEROXIDASE"/>
    <property type="match status" value="1"/>
</dbReference>
<dbReference type="Gene3D" id="1.10.489.10">
    <property type="entry name" value="Chloroperoxidase-like"/>
    <property type="match status" value="1"/>
</dbReference>
<dbReference type="EMBL" id="NAJO01000006">
    <property type="protein sequence ID" value="OQO11464.1"/>
    <property type="molecule type" value="Genomic_DNA"/>
</dbReference>
<dbReference type="InterPro" id="IPR036851">
    <property type="entry name" value="Chloroperoxidase-like_sf"/>
</dbReference>
<evidence type="ECO:0000256" key="6">
    <source>
        <dbReference type="ARBA" id="ARBA00023004"/>
    </source>
</evidence>
<gene>
    <name evidence="10" type="ORF">B0A48_03191</name>
</gene>
<evidence type="ECO:0000259" key="9">
    <source>
        <dbReference type="PROSITE" id="PS51405"/>
    </source>
</evidence>
<evidence type="ECO:0000313" key="11">
    <source>
        <dbReference type="Proteomes" id="UP000192596"/>
    </source>
</evidence>
<dbReference type="STRING" id="1507870.A0A1V8TJI5"/>
<dbReference type="InParanoid" id="A0A1V8TJI5"/>
<keyword evidence="8" id="KW-0732">Signal</keyword>
<sequence length="301" mass="32309">MVALIATTALAAFSLPLTLAYPSPQPLLGLPTGPAPITDPRFTTWNAPGSGDVRSPCPGLNALANHGFIHHNGKNLTIPHLVDGLAAGLNMGVDFTVLIGGAGLLASPNPLGGSFDLNQLDQHNFPIEHDASLSRQDAYFGNDYSFNQKIWNMFLAVYKGKTTTDIPTAAKVLSARTQDSQARNPQFTYGLREFIFRYGETAIYLQTMSDPVSGVARLDFIRELFEKERLPVDLGWRPSTLPITLASLGVMVNNLFAANPQNVPEGATILKDSYKNLIEGFIGGSEVLGNLTGGISKQVGL</sequence>
<reference evidence="11" key="1">
    <citation type="submission" date="2017-03" db="EMBL/GenBank/DDBJ databases">
        <title>Genomes of endolithic fungi from Antarctica.</title>
        <authorList>
            <person name="Coleine C."/>
            <person name="Masonjones S."/>
            <person name="Stajich J.E."/>
        </authorList>
    </citation>
    <scope>NUCLEOTIDE SEQUENCE [LARGE SCALE GENOMIC DNA]</scope>
    <source>
        <strain evidence="11">CCFEE 5527</strain>
    </source>
</reference>